<evidence type="ECO:0000256" key="6">
    <source>
        <dbReference type="ARBA" id="ARBA00022989"/>
    </source>
</evidence>
<dbReference type="RefSeq" id="WP_108687782.1">
    <property type="nucleotide sequence ID" value="NZ_QCYK01000002.1"/>
</dbReference>
<reference evidence="9 10" key="1">
    <citation type="submission" date="2018-04" db="EMBL/GenBank/DDBJ databases">
        <title>Chitinophaga fuyangensis sp. nov., isolated from soil in a chemical factory.</title>
        <authorList>
            <person name="Chen K."/>
        </authorList>
    </citation>
    <scope>NUCLEOTIDE SEQUENCE [LARGE SCALE GENOMIC DNA]</scope>
    <source>
        <strain evidence="9 10">LY-1</strain>
    </source>
</reference>
<feature type="transmembrane region" description="Helical" evidence="8">
    <location>
        <begin position="268"/>
        <end position="287"/>
    </location>
</feature>
<comment type="similarity">
    <text evidence="2">Belongs to the autoinducer-2 exporter (AI-2E) (TC 2.A.86) family.</text>
</comment>
<name>A0A2T7BI66_9BACT</name>
<sequence>MKSVKLAFYARLALILHAVALTLLFMYLGKTILIPLFFALLISFLLYPLALVLETRFRFPRPLASVTALLSFVLFIGSLVFIISRQVVHLSKDLPQLQTRITASLADVKDWLGDHYHLDDAQQTEYINKSVNGLMGGVANSIGTTFVGVLQTVVLFVFFLIFIYFILDHRRLLMNFVISLVNRDHRAKVQEVVFSVRTLINSYILGLLSEMVILFVLILIALEIFGIKYAVLIAVMAAVLNIIPYLGIYTAMAFSMLITYAGGSGSQAVTIAIVMIVAHFIDANIILPRIVGGRVKINPLVTIVAVLTGHLVWGVPGMFLFIPLTAIIRIISEKVEELEPWAILIGTEEKRM</sequence>
<evidence type="ECO:0000313" key="10">
    <source>
        <dbReference type="Proteomes" id="UP000244450"/>
    </source>
</evidence>
<evidence type="ECO:0000256" key="7">
    <source>
        <dbReference type="ARBA" id="ARBA00023136"/>
    </source>
</evidence>
<evidence type="ECO:0008006" key="11">
    <source>
        <dbReference type="Google" id="ProtNLM"/>
    </source>
</evidence>
<keyword evidence="6 8" id="KW-1133">Transmembrane helix</keyword>
<protein>
    <recommendedName>
        <fullName evidence="11">AI-2E family transporter</fullName>
    </recommendedName>
</protein>
<gene>
    <name evidence="9" type="ORF">DCC81_17005</name>
</gene>
<evidence type="ECO:0000256" key="2">
    <source>
        <dbReference type="ARBA" id="ARBA00009773"/>
    </source>
</evidence>
<keyword evidence="3" id="KW-0813">Transport</keyword>
<feature type="transmembrane region" description="Helical" evidence="8">
    <location>
        <begin position="63"/>
        <end position="83"/>
    </location>
</feature>
<evidence type="ECO:0000256" key="8">
    <source>
        <dbReference type="SAM" id="Phobius"/>
    </source>
</evidence>
<dbReference type="Proteomes" id="UP000244450">
    <property type="component" value="Unassembled WGS sequence"/>
</dbReference>
<comment type="caution">
    <text evidence="9">The sequence shown here is derived from an EMBL/GenBank/DDBJ whole genome shotgun (WGS) entry which is preliminary data.</text>
</comment>
<dbReference type="Pfam" id="PF01594">
    <property type="entry name" value="AI-2E_transport"/>
    <property type="match status" value="1"/>
</dbReference>
<dbReference type="AlphaFoldDB" id="A0A2T7BI66"/>
<keyword evidence="10" id="KW-1185">Reference proteome</keyword>
<feature type="transmembrane region" description="Helical" evidence="8">
    <location>
        <begin position="145"/>
        <end position="167"/>
    </location>
</feature>
<proteinExistence type="inferred from homology"/>
<evidence type="ECO:0000313" key="9">
    <source>
        <dbReference type="EMBL" id="PUZ25943.1"/>
    </source>
</evidence>
<evidence type="ECO:0000256" key="1">
    <source>
        <dbReference type="ARBA" id="ARBA00004651"/>
    </source>
</evidence>
<organism evidence="9 10">
    <name type="scientific">Chitinophaga parva</name>
    <dbReference type="NCBI Taxonomy" id="2169414"/>
    <lineage>
        <taxon>Bacteria</taxon>
        <taxon>Pseudomonadati</taxon>
        <taxon>Bacteroidota</taxon>
        <taxon>Chitinophagia</taxon>
        <taxon>Chitinophagales</taxon>
        <taxon>Chitinophagaceae</taxon>
        <taxon>Chitinophaga</taxon>
    </lineage>
</organism>
<keyword evidence="7 8" id="KW-0472">Membrane</keyword>
<dbReference type="GO" id="GO:0055085">
    <property type="term" value="P:transmembrane transport"/>
    <property type="evidence" value="ECO:0007669"/>
    <property type="project" value="TreeGrafter"/>
</dbReference>
<dbReference type="InterPro" id="IPR002549">
    <property type="entry name" value="AI-2E-like"/>
</dbReference>
<keyword evidence="5 8" id="KW-0812">Transmembrane</keyword>
<feature type="transmembrane region" description="Helical" evidence="8">
    <location>
        <begin position="6"/>
        <end position="25"/>
    </location>
</feature>
<evidence type="ECO:0000256" key="5">
    <source>
        <dbReference type="ARBA" id="ARBA00022692"/>
    </source>
</evidence>
<evidence type="ECO:0000256" key="3">
    <source>
        <dbReference type="ARBA" id="ARBA00022448"/>
    </source>
</evidence>
<dbReference type="EMBL" id="QCYK01000002">
    <property type="protein sequence ID" value="PUZ25943.1"/>
    <property type="molecule type" value="Genomic_DNA"/>
</dbReference>
<keyword evidence="4" id="KW-1003">Cell membrane</keyword>
<feature type="transmembrane region" description="Helical" evidence="8">
    <location>
        <begin position="32"/>
        <end position="51"/>
    </location>
</feature>
<dbReference type="PANTHER" id="PTHR21716:SF53">
    <property type="entry name" value="PERMEASE PERM-RELATED"/>
    <property type="match status" value="1"/>
</dbReference>
<dbReference type="GO" id="GO:0005886">
    <property type="term" value="C:plasma membrane"/>
    <property type="evidence" value="ECO:0007669"/>
    <property type="project" value="UniProtKB-SubCell"/>
</dbReference>
<evidence type="ECO:0000256" key="4">
    <source>
        <dbReference type="ARBA" id="ARBA00022475"/>
    </source>
</evidence>
<accession>A0A2T7BI66</accession>
<feature type="transmembrane region" description="Helical" evidence="8">
    <location>
        <begin position="299"/>
        <end position="322"/>
    </location>
</feature>
<dbReference type="OrthoDB" id="9793390at2"/>
<feature type="transmembrane region" description="Helical" evidence="8">
    <location>
        <begin position="229"/>
        <end position="248"/>
    </location>
</feature>
<feature type="transmembrane region" description="Helical" evidence="8">
    <location>
        <begin position="203"/>
        <end position="222"/>
    </location>
</feature>
<comment type="subcellular location">
    <subcellularLocation>
        <location evidence="1">Cell membrane</location>
        <topology evidence="1">Multi-pass membrane protein</topology>
    </subcellularLocation>
</comment>
<dbReference type="PANTHER" id="PTHR21716">
    <property type="entry name" value="TRANSMEMBRANE PROTEIN"/>
    <property type="match status" value="1"/>
</dbReference>